<feature type="signal peptide" evidence="1">
    <location>
        <begin position="1"/>
        <end position="16"/>
    </location>
</feature>
<reference evidence="2" key="1">
    <citation type="submission" date="2018-01" db="EMBL/GenBank/DDBJ databases">
        <title>An insight into the sialome of Amazonian anophelines.</title>
        <authorList>
            <person name="Ribeiro J.M."/>
            <person name="Scarpassa V."/>
            <person name="Calvo E."/>
        </authorList>
    </citation>
    <scope>NUCLEOTIDE SEQUENCE</scope>
</reference>
<name>A0A2M4DHQ4_ANODA</name>
<dbReference type="AlphaFoldDB" id="A0A2M4DHQ4"/>
<dbReference type="EMBL" id="GGFL01012918">
    <property type="protein sequence ID" value="MBW77096.1"/>
    <property type="molecule type" value="Transcribed_RNA"/>
</dbReference>
<accession>A0A2M4DHQ4</accession>
<evidence type="ECO:0000313" key="2">
    <source>
        <dbReference type="EMBL" id="MBW77096.1"/>
    </source>
</evidence>
<proteinExistence type="predicted"/>
<keyword evidence="1" id="KW-0732">Signal</keyword>
<feature type="chain" id="PRO_5014746953" evidence="1">
    <location>
        <begin position="17"/>
        <end position="82"/>
    </location>
</feature>
<evidence type="ECO:0000256" key="1">
    <source>
        <dbReference type="SAM" id="SignalP"/>
    </source>
</evidence>
<sequence>MALLALLAAIFPRAFGTHVPCTQAVEATFQRHDGSTPLFRLLGQEFRALLNPMLLFAHGASGPRLRHGREAFEAGLRRFVCP</sequence>
<organism evidence="2">
    <name type="scientific">Anopheles darlingi</name>
    <name type="common">Mosquito</name>
    <dbReference type="NCBI Taxonomy" id="43151"/>
    <lineage>
        <taxon>Eukaryota</taxon>
        <taxon>Metazoa</taxon>
        <taxon>Ecdysozoa</taxon>
        <taxon>Arthropoda</taxon>
        <taxon>Hexapoda</taxon>
        <taxon>Insecta</taxon>
        <taxon>Pterygota</taxon>
        <taxon>Neoptera</taxon>
        <taxon>Endopterygota</taxon>
        <taxon>Diptera</taxon>
        <taxon>Nematocera</taxon>
        <taxon>Culicoidea</taxon>
        <taxon>Culicidae</taxon>
        <taxon>Anophelinae</taxon>
        <taxon>Anopheles</taxon>
    </lineage>
</organism>
<protein>
    <submittedName>
        <fullName evidence="2">Putative secreted protein</fullName>
    </submittedName>
</protein>